<organism evidence="2 3">
    <name type="scientific">Paramecium primaurelia</name>
    <dbReference type="NCBI Taxonomy" id="5886"/>
    <lineage>
        <taxon>Eukaryota</taxon>
        <taxon>Sar</taxon>
        <taxon>Alveolata</taxon>
        <taxon>Ciliophora</taxon>
        <taxon>Intramacronucleata</taxon>
        <taxon>Oligohymenophorea</taxon>
        <taxon>Peniculida</taxon>
        <taxon>Parameciidae</taxon>
        <taxon>Paramecium</taxon>
    </lineage>
</organism>
<sequence>MSFVLILSFFMKTALADYLLILTPEQPFVITEFSILESIKQEGVVYRQSAWFQYLPLTSTVQAQSVGILDSNCYHLFSSIEKKSKSLNFIHYDCQDHEQMTITKVIKFIGNDDQQYSFEFNINIFEYENQWYYFEFIIFPYNNRFQIIIIKNEQILKNEILNVIPFKDQIIIQKIGDDLVIVDSKIVNISIGDKFATFPGKIMPIMNNNNIFDFASAAIKLVKQRKQCRCQRNSINNLIDSDYNYLNTSIYTSQFQNCDSLIFSGWFKINEIIQIDKEMTFQFIKLTSNMQNNQLQNQNISPLQLFYKLSQDLNEIIITSYSYTFPSVTLDFTNDPFLITQKFKITNNIQLWHLLYVKLVEDIWDLNIKFYEKQQVYEYKTQIIVKQFHQIFYKLYLGNLQQSTSNYLNIMGRNLYFFNCNQNFQQKNCHQSCGECDGPTYQDCLSCSIESQRIYLPEYKQCVCPYYTIDEDNKCMSYLDFDFKLISNVEYNEGCNYGQFELNGSCQQCPGLLNSQTIGCLECVMNPTDWQRSPFCETHLYLNQDGSTSELKKQYQMSRQYFTFNGINLELCSQCQESSLTNQNNINQDIAYKQESFKKFCFSESSLDQCYICNIQYCKVCVVLITKQVCLSCQDMHILNDDHCTMFSLGKIEENNCLSPYYISSTKECKLCTIENCIYCFEYVVDNLTLTTLQKNFQQFNGDDDIQVGCAMCKDGYVFDFRINLCVKQTPKIESCLRSYINNEGTEKCTLSTKSDFSISREIVNCEQFISNCLQCFLTVQSILRCIICKEGYTTSITEVNGQCIISQKPNQIISIQGNSYLKDAWMQRIQSFMGSFLPNSYFYPLSLQTYQIEEIAITCKEGYKLAKLRYCVQYCDSNCQECKLSSSKTEYFCYKCSLDYFKQNQRVQIEGICQTCSLLCAYCQSKSNDEIIQTSPNFIQTSGNQIFSKNCYIPTQDPNIIILPKQFIPIYCLDQSCQNNLLYVFQNQMCSEERFLLYYLLTNANIKYLNQVGVQKIIIQIEYPIATKQCNGGIQINSISLKENIFSLKKTTLIINGNAALFNKTSYNYLIENFDTIQISNFTMILDNSSLNFGNSMLKLIMKNIIFIGDQQQQERLLLNSNQLNNIDLVNITISNAFFSQSSFFHIDSLEFKEQLHIDTFLILNSTFINSNLFLIKNSQLSIYQHLS</sequence>
<dbReference type="InterPro" id="IPR006212">
    <property type="entry name" value="Furin_repeat"/>
</dbReference>
<evidence type="ECO:0000313" key="3">
    <source>
        <dbReference type="Proteomes" id="UP000688137"/>
    </source>
</evidence>
<proteinExistence type="predicted"/>
<dbReference type="EMBL" id="CAJJDM010000115">
    <property type="protein sequence ID" value="CAD8100237.1"/>
    <property type="molecule type" value="Genomic_DNA"/>
</dbReference>
<keyword evidence="3" id="KW-1185">Reference proteome</keyword>
<evidence type="ECO:0000313" key="2">
    <source>
        <dbReference type="EMBL" id="CAD8100237.1"/>
    </source>
</evidence>
<feature type="signal peptide" evidence="1">
    <location>
        <begin position="1"/>
        <end position="16"/>
    </location>
</feature>
<dbReference type="AlphaFoldDB" id="A0A8S1PAP1"/>
<name>A0A8S1PAP1_PARPR</name>
<dbReference type="Proteomes" id="UP000688137">
    <property type="component" value="Unassembled WGS sequence"/>
</dbReference>
<keyword evidence="1" id="KW-0732">Signal</keyword>
<dbReference type="CDD" id="cd00064">
    <property type="entry name" value="FU"/>
    <property type="match status" value="1"/>
</dbReference>
<gene>
    <name evidence="2" type="ORF">PPRIM_AZ9-3.1.T1120006</name>
</gene>
<reference evidence="2" key="1">
    <citation type="submission" date="2021-01" db="EMBL/GenBank/DDBJ databases">
        <authorList>
            <consortium name="Genoscope - CEA"/>
            <person name="William W."/>
        </authorList>
    </citation>
    <scope>NUCLEOTIDE SEQUENCE</scope>
</reference>
<dbReference type="OMA" id="IDYNDEC"/>
<feature type="chain" id="PRO_5035739883" description="Transmembrane protein" evidence="1">
    <location>
        <begin position="17"/>
        <end position="1189"/>
    </location>
</feature>
<evidence type="ECO:0008006" key="4">
    <source>
        <dbReference type="Google" id="ProtNLM"/>
    </source>
</evidence>
<comment type="caution">
    <text evidence="2">The sequence shown here is derived from an EMBL/GenBank/DDBJ whole genome shotgun (WGS) entry which is preliminary data.</text>
</comment>
<protein>
    <recommendedName>
        <fullName evidence="4">Transmembrane protein</fullName>
    </recommendedName>
</protein>
<accession>A0A8S1PAP1</accession>
<evidence type="ECO:0000256" key="1">
    <source>
        <dbReference type="SAM" id="SignalP"/>
    </source>
</evidence>